<evidence type="ECO:0008006" key="3">
    <source>
        <dbReference type="Google" id="ProtNLM"/>
    </source>
</evidence>
<name>A0AAW2CVQ6_9ROSI</name>
<dbReference type="EMBL" id="JAZDWU010000005">
    <property type="protein sequence ID" value="KAL0002388.1"/>
    <property type="molecule type" value="Genomic_DNA"/>
</dbReference>
<protein>
    <recommendedName>
        <fullName evidence="3">DUF4283 domain-containing protein</fullName>
    </recommendedName>
</protein>
<dbReference type="InterPro" id="IPR040256">
    <property type="entry name" value="At4g02000-like"/>
</dbReference>
<dbReference type="PANTHER" id="PTHR31286:SF167">
    <property type="entry name" value="OS09G0268800 PROTEIN"/>
    <property type="match status" value="1"/>
</dbReference>
<dbReference type="AlphaFoldDB" id="A0AAW2CVQ6"/>
<organism evidence="1 2">
    <name type="scientific">Lithocarpus litseifolius</name>
    <dbReference type="NCBI Taxonomy" id="425828"/>
    <lineage>
        <taxon>Eukaryota</taxon>
        <taxon>Viridiplantae</taxon>
        <taxon>Streptophyta</taxon>
        <taxon>Embryophyta</taxon>
        <taxon>Tracheophyta</taxon>
        <taxon>Spermatophyta</taxon>
        <taxon>Magnoliopsida</taxon>
        <taxon>eudicotyledons</taxon>
        <taxon>Gunneridae</taxon>
        <taxon>Pentapetalae</taxon>
        <taxon>rosids</taxon>
        <taxon>fabids</taxon>
        <taxon>Fagales</taxon>
        <taxon>Fagaceae</taxon>
        <taxon>Lithocarpus</taxon>
    </lineage>
</organism>
<proteinExistence type="predicted"/>
<evidence type="ECO:0000313" key="1">
    <source>
        <dbReference type="EMBL" id="KAL0002388.1"/>
    </source>
</evidence>
<reference evidence="1 2" key="1">
    <citation type="submission" date="2024-01" db="EMBL/GenBank/DDBJ databases">
        <title>A telomere-to-telomere, gap-free genome of sweet tea (Lithocarpus litseifolius).</title>
        <authorList>
            <person name="Zhou J."/>
        </authorList>
    </citation>
    <scope>NUCLEOTIDE SEQUENCE [LARGE SCALE GENOMIC DNA]</scope>
    <source>
        <strain evidence="1">Zhou-2022a</strain>
        <tissue evidence="1">Leaf</tissue>
    </source>
</reference>
<dbReference type="PANTHER" id="PTHR31286">
    <property type="entry name" value="GLYCINE-RICH CELL WALL STRUCTURAL PROTEIN 1.8-LIKE"/>
    <property type="match status" value="1"/>
</dbReference>
<comment type="caution">
    <text evidence="1">The sequence shown here is derived from an EMBL/GenBank/DDBJ whole genome shotgun (WGS) entry which is preliminary data.</text>
</comment>
<sequence>MEEIIAKGPWSFNKRLILQKRFHGDTCPSDVKFHNAQFWICVFNIPIKSMNRDNGSRLANEIGDLVTVDVPRNGLGWGPFLCIRVNIEITKPLISMRGKILQIEGLNVGWVGFGIGDI</sequence>
<keyword evidence="2" id="KW-1185">Reference proteome</keyword>
<accession>A0AAW2CVQ6</accession>
<dbReference type="Proteomes" id="UP001459277">
    <property type="component" value="Unassembled WGS sequence"/>
</dbReference>
<evidence type="ECO:0000313" key="2">
    <source>
        <dbReference type="Proteomes" id="UP001459277"/>
    </source>
</evidence>
<gene>
    <name evidence="1" type="ORF">SO802_016169</name>
</gene>